<proteinExistence type="predicted"/>
<dbReference type="PANTHER" id="PTHR43177">
    <property type="entry name" value="PROTEIN NRFC"/>
    <property type="match status" value="1"/>
</dbReference>
<dbReference type="Pfam" id="PF13247">
    <property type="entry name" value="Fer4_11"/>
    <property type="match status" value="1"/>
</dbReference>
<dbReference type="PANTHER" id="PTHR43177:SF3">
    <property type="entry name" value="PROTEIN NRFC HOMOLOG"/>
    <property type="match status" value="1"/>
</dbReference>
<dbReference type="InterPro" id="IPR017896">
    <property type="entry name" value="4Fe4S_Fe-S-bd"/>
</dbReference>
<protein>
    <recommendedName>
        <fullName evidence="5">4Fe-4S ferredoxin-type domain-containing protein</fullName>
    </recommendedName>
</protein>
<dbReference type="AlphaFoldDB" id="A0A9D1CF33"/>
<dbReference type="EMBL" id="DQVE01000012">
    <property type="protein sequence ID" value="HIP97976.1"/>
    <property type="molecule type" value="Genomic_DNA"/>
</dbReference>
<reference evidence="6" key="1">
    <citation type="journal article" date="2020" name="ISME J.">
        <title>Gammaproteobacteria mediating utilization of methyl-, sulfur- and petroleum organic compounds in deep ocean hydrothermal plumes.</title>
        <authorList>
            <person name="Zhou Z."/>
            <person name="Liu Y."/>
            <person name="Pan J."/>
            <person name="Cron B.R."/>
            <person name="Toner B.M."/>
            <person name="Anantharaman K."/>
            <person name="Breier J.A."/>
            <person name="Dick G.J."/>
            <person name="Li M."/>
        </authorList>
    </citation>
    <scope>NUCLEOTIDE SEQUENCE</scope>
    <source>
        <strain evidence="6">SZUA-1501</strain>
    </source>
</reference>
<dbReference type="GO" id="GO:0051539">
    <property type="term" value="F:4 iron, 4 sulfur cluster binding"/>
    <property type="evidence" value="ECO:0007669"/>
    <property type="project" value="UniProtKB-KW"/>
</dbReference>
<evidence type="ECO:0000313" key="7">
    <source>
        <dbReference type="Proteomes" id="UP000606463"/>
    </source>
</evidence>
<evidence type="ECO:0000313" key="6">
    <source>
        <dbReference type="EMBL" id="HIP97976.1"/>
    </source>
</evidence>
<comment type="caution">
    <text evidence="6">The sequence shown here is derived from an EMBL/GenBank/DDBJ whole genome shotgun (WGS) entry which is preliminary data.</text>
</comment>
<dbReference type="SUPFAM" id="SSF54862">
    <property type="entry name" value="4Fe-4S ferredoxins"/>
    <property type="match status" value="1"/>
</dbReference>
<name>A0A9D1CF33_AQUAO</name>
<keyword evidence="1" id="KW-0004">4Fe-4S</keyword>
<dbReference type="Gene3D" id="3.30.70.20">
    <property type="match status" value="1"/>
</dbReference>
<dbReference type="Proteomes" id="UP000606463">
    <property type="component" value="Unassembled WGS sequence"/>
</dbReference>
<accession>A0A9D1CF33</accession>
<gene>
    <name evidence="6" type="ORF">EYH37_01220</name>
</gene>
<keyword evidence="2" id="KW-0479">Metal-binding</keyword>
<feature type="domain" description="4Fe-4S ferredoxin-type" evidence="5">
    <location>
        <begin position="44"/>
        <end position="78"/>
    </location>
</feature>
<organism evidence="6 7">
    <name type="scientific">Aquifex aeolicus</name>
    <dbReference type="NCBI Taxonomy" id="63363"/>
    <lineage>
        <taxon>Bacteria</taxon>
        <taxon>Pseudomonadati</taxon>
        <taxon>Aquificota</taxon>
        <taxon>Aquificia</taxon>
        <taxon>Aquificales</taxon>
        <taxon>Aquificaceae</taxon>
        <taxon>Aquifex</taxon>
    </lineage>
</organism>
<keyword evidence="4" id="KW-0411">Iron-sulfur</keyword>
<sequence length="125" mass="14335">MSRYNSLFKFSMEITPYDARYHYESEDVEQNKKLYGEEFSIHKVPHIDKCTFCYHRITKGLEPACVSTCPTDCRMWGDLNDPNDPVAEIVRSGRAKPLAEHLGTNPKVYYVGLDSLPSKVSKEAK</sequence>
<evidence type="ECO:0000256" key="2">
    <source>
        <dbReference type="ARBA" id="ARBA00022723"/>
    </source>
</evidence>
<dbReference type="GO" id="GO:0046872">
    <property type="term" value="F:metal ion binding"/>
    <property type="evidence" value="ECO:0007669"/>
    <property type="project" value="UniProtKB-KW"/>
</dbReference>
<evidence type="ECO:0000256" key="4">
    <source>
        <dbReference type="ARBA" id="ARBA00023014"/>
    </source>
</evidence>
<dbReference type="InterPro" id="IPR050954">
    <property type="entry name" value="ET_IronSulfur_Cluster-Binding"/>
</dbReference>
<evidence type="ECO:0000256" key="1">
    <source>
        <dbReference type="ARBA" id="ARBA00022485"/>
    </source>
</evidence>
<evidence type="ECO:0000256" key="3">
    <source>
        <dbReference type="ARBA" id="ARBA00023004"/>
    </source>
</evidence>
<evidence type="ECO:0000259" key="5">
    <source>
        <dbReference type="Pfam" id="PF13247"/>
    </source>
</evidence>
<keyword evidence="3" id="KW-0408">Iron</keyword>